<dbReference type="Gene3D" id="3.30.2400.10">
    <property type="entry name" value="Major capsid protein gp5"/>
    <property type="match status" value="1"/>
</dbReference>
<organism evidence="3 4">
    <name type="scientific">Polaromonas eurypsychrophila</name>
    <dbReference type="NCBI Taxonomy" id="1614635"/>
    <lineage>
        <taxon>Bacteria</taxon>
        <taxon>Pseudomonadati</taxon>
        <taxon>Pseudomonadota</taxon>
        <taxon>Betaproteobacteria</taxon>
        <taxon>Burkholderiales</taxon>
        <taxon>Comamonadaceae</taxon>
        <taxon>Polaromonas</taxon>
    </lineage>
</organism>
<sequence>MGNLKKAHSMTIAAIREQRATKVADMRRLLTTAEGEKRSLNAAEQSAFDAIKTQVQDLEGQEGRAQFLEDMERRAEGSPVGDKSFNTLQRAVNVVEVIRAQMEGRSLSGAALEYSQETERRTGRKAEGCFVPMAALEKRVNTTTSAAQLATTESRPDQYIDTLRNSLLARKLGARVLSNLTGAITVPKYGTGTTSGWVAENTALTPGDMAFSAVTLAPKHAGGISEMSRGLIQSSSPDIEQLIRDDLSAMLAKAIDSALIMGGGTNEPTGVLATAGIQTANLATLSWPNIVVMLQKLELVNATPNAWLMGTKPKAKLMSILDTTGLPAKFLDNGVMANIPAFSTNQVADKTSVLGKVILGDWSQVLLGIYSELDILVNPFAETAYSKGNVLVRAMSTVGIAVRHPQAFVVAEDVAI</sequence>
<accession>A0A916SK29</accession>
<feature type="domain" description="Phage capsid-like C-terminal" evidence="2">
    <location>
        <begin position="154"/>
        <end position="411"/>
    </location>
</feature>
<reference evidence="3" key="2">
    <citation type="submission" date="2020-09" db="EMBL/GenBank/DDBJ databases">
        <authorList>
            <person name="Sun Q."/>
            <person name="Zhou Y."/>
        </authorList>
    </citation>
    <scope>NUCLEOTIDE SEQUENCE</scope>
    <source>
        <strain evidence="3">CGMCC 1.15322</strain>
    </source>
</reference>
<dbReference type="EMBL" id="BMIG01000009">
    <property type="protein sequence ID" value="GGB03671.1"/>
    <property type="molecule type" value="Genomic_DNA"/>
</dbReference>
<dbReference type="SUPFAM" id="SSF56563">
    <property type="entry name" value="Major capsid protein gp5"/>
    <property type="match status" value="1"/>
</dbReference>
<reference evidence="3" key="1">
    <citation type="journal article" date="2014" name="Int. J. Syst. Evol. Microbiol.">
        <title>Complete genome sequence of Corynebacterium casei LMG S-19264T (=DSM 44701T), isolated from a smear-ripened cheese.</title>
        <authorList>
            <consortium name="US DOE Joint Genome Institute (JGI-PGF)"/>
            <person name="Walter F."/>
            <person name="Albersmeier A."/>
            <person name="Kalinowski J."/>
            <person name="Ruckert C."/>
        </authorList>
    </citation>
    <scope>NUCLEOTIDE SEQUENCE</scope>
    <source>
        <strain evidence="3">CGMCC 1.15322</strain>
    </source>
</reference>
<gene>
    <name evidence="3" type="ORF">GCM10011496_25780</name>
</gene>
<dbReference type="Proteomes" id="UP000620596">
    <property type="component" value="Unassembled WGS sequence"/>
</dbReference>
<comment type="subcellular location">
    <subcellularLocation>
        <location evidence="1">Virion</location>
    </subcellularLocation>
</comment>
<comment type="caution">
    <text evidence="3">The sequence shown here is derived from an EMBL/GenBank/DDBJ whole genome shotgun (WGS) entry which is preliminary data.</text>
</comment>
<protein>
    <submittedName>
        <fullName evidence="3">Major capsid protein</fullName>
    </submittedName>
</protein>
<dbReference type="Pfam" id="PF05065">
    <property type="entry name" value="Phage_capsid"/>
    <property type="match status" value="1"/>
</dbReference>
<evidence type="ECO:0000313" key="3">
    <source>
        <dbReference type="EMBL" id="GGB03671.1"/>
    </source>
</evidence>
<evidence type="ECO:0000259" key="2">
    <source>
        <dbReference type="Pfam" id="PF05065"/>
    </source>
</evidence>
<keyword evidence="4" id="KW-1185">Reference proteome</keyword>
<dbReference type="Gene3D" id="3.30.2320.10">
    <property type="entry name" value="hypothetical protein PF0899 domain"/>
    <property type="match status" value="1"/>
</dbReference>
<dbReference type="InterPro" id="IPR024455">
    <property type="entry name" value="Phage_capsid"/>
</dbReference>
<evidence type="ECO:0000256" key="1">
    <source>
        <dbReference type="ARBA" id="ARBA00004328"/>
    </source>
</evidence>
<dbReference type="NCBIfam" id="TIGR01554">
    <property type="entry name" value="major_cap_HK97"/>
    <property type="match status" value="1"/>
</dbReference>
<dbReference type="AlphaFoldDB" id="A0A916SK29"/>
<dbReference type="InterPro" id="IPR054612">
    <property type="entry name" value="Phage_capsid-like_C"/>
</dbReference>
<proteinExistence type="predicted"/>
<evidence type="ECO:0000313" key="4">
    <source>
        <dbReference type="Proteomes" id="UP000620596"/>
    </source>
</evidence>
<name>A0A916SK29_9BURK</name>